<accession>A0AAU9KHU6</accession>
<protein>
    <recommendedName>
        <fullName evidence="1">Ubiquitin-like domain-containing protein</fullName>
    </recommendedName>
</protein>
<evidence type="ECO:0000313" key="2">
    <source>
        <dbReference type="EMBL" id="CAH0473857.1"/>
    </source>
</evidence>
<dbReference type="InterPro" id="IPR000626">
    <property type="entry name" value="Ubiquitin-like_dom"/>
</dbReference>
<reference evidence="2 4" key="1">
    <citation type="submission" date="2021-11" db="EMBL/GenBank/DDBJ databases">
        <authorList>
            <person name="Islam A."/>
            <person name="Islam S."/>
            <person name="Flora M.S."/>
            <person name="Rahman M."/>
            <person name="Ziaur R.M."/>
            <person name="Epstein J.H."/>
            <person name="Hassan M."/>
            <person name="Klassen M."/>
            <person name="Woodard K."/>
            <person name="Webb A."/>
            <person name="Webby R.J."/>
            <person name="El Zowalaty M.E."/>
        </authorList>
    </citation>
    <scope>NUCLEOTIDE SEQUENCE</scope>
    <source>
        <strain evidence="3">Pbs1</strain>
        <strain evidence="2">Pbs3</strain>
    </source>
</reference>
<dbReference type="AlphaFoldDB" id="A0AAU9KHU6"/>
<dbReference type="CDD" id="cd17039">
    <property type="entry name" value="Ubl_ubiquitin_like"/>
    <property type="match status" value="1"/>
</dbReference>
<organism evidence="2 5">
    <name type="scientific">Peronospora belbahrii</name>
    <dbReference type="NCBI Taxonomy" id="622444"/>
    <lineage>
        <taxon>Eukaryota</taxon>
        <taxon>Sar</taxon>
        <taxon>Stramenopiles</taxon>
        <taxon>Oomycota</taxon>
        <taxon>Peronosporomycetes</taxon>
        <taxon>Peronosporales</taxon>
        <taxon>Peronosporaceae</taxon>
        <taxon>Peronospora</taxon>
    </lineage>
</organism>
<name>A0AAU9KHU6_9STRA</name>
<keyword evidence="4" id="KW-1185">Reference proteome</keyword>
<dbReference type="InterPro" id="IPR029071">
    <property type="entry name" value="Ubiquitin-like_domsf"/>
</dbReference>
<dbReference type="Proteomes" id="UP001158986">
    <property type="component" value="Unassembled WGS sequence"/>
</dbReference>
<evidence type="ECO:0000259" key="1">
    <source>
        <dbReference type="PROSITE" id="PS50053"/>
    </source>
</evidence>
<gene>
    <name evidence="3" type="ORF">PBS001_LOCUS4230</name>
    <name evidence="2" type="ORF">PBS003_LOCUS732</name>
</gene>
<feature type="domain" description="Ubiquitin-like" evidence="1">
    <location>
        <begin position="198"/>
        <end position="248"/>
    </location>
</feature>
<dbReference type="PROSITE" id="PS50053">
    <property type="entry name" value="UBIQUITIN_2"/>
    <property type="match status" value="1"/>
</dbReference>
<dbReference type="EMBL" id="CAKLCB010000247">
    <property type="protein sequence ID" value="CAH0517636.1"/>
    <property type="molecule type" value="Genomic_DNA"/>
</dbReference>
<comment type="caution">
    <text evidence="2">The sequence shown here is derived from an EMBL/GenBank/DDBJ whole genome shotgun (WGS) entry which is preliminary data.</text>
</comment>
<dbReference type="SUPFAM" id="SSF54236">
    <property type="entry name" value="Ubiquitin-like"/>
    <property type="match status" value="1"/>
</dbReference>
<evidence type="ECO:0000313" key="3">
    <source>
        <dbReference type="EMBL" id="CAH0517636.1"/>
    </source>
</evidence>
<dbReference type="Proteomes" id="UP001160483">
    <property type="component" value="Unassembled WGS sequence"/>
</dbReference>
<dbReference type="Pfam" id="PF00240">
    <property type="entry name" value="ubiquitin"/>
    <property type="match status" value="1"/>
</dbReference>
<evidence type="ECO:0000313" key="5">
    <source>
        <dbReference type="Proteomes" id="UP001160483"/>
    </source>
</evidence>
<dbReference type="EMBL" id="CAKKTJ010000088">
    <property type="protein sequence ID" value="CAH0473857.1"/>
    <property type="molecule type" value="Genomic_DNA"/>
</dbReference>
<sequence>MRVGQHPGDQQYSALSGARHVGQQSVAGKRPTANALAFTALSTTAHLWINELHGECIRKQETTWQKRSNRLAHFSVDTSILVCFGECSTVSTCERSTAFHLIRSDVGETGLKGVIDVHLSDLQTNSRVRDLIAIVETKLQALPQQRDCIRTVKVIYLHGSRISNNQFVVSLIPDLESSAPRLLVAVQARSNCTKDKALMVHVKSCETGELVSIVCTPEDTVDDVKTRIQAEWQIPACKQRIIFAGKTA</sequence>
<proteinExistence type="predicted"/>
<dbReference type="Gene3D" id="3.10.20.90">
    <property type="entry name" value="Phosphatidylinositol 3-kinase Catalytic Subunit, Chain A, domain 1"/>
    <property type="match status" value="1"/>
</dbReference>
<evidence type="ECO:0000313" key="4">
    <source>
        <dbReference type="Proteomes" id="UP001158986"/>
    </source>
</evidence>